<organism evidence="7">
    <name type="scientific">uncultured Rubrobacteraceae bacterium</name>
    <dbReference type="NCBI Taxonomy" id="349277"/>
    <lineage>
        <taxon>Bacteria</taxon>
        <taxon>Bacillati</taxon>
        <taxon>Actinomycetota</taxon>
        <taxon>Rubrobacteria</taxon>
        <taxon>Rubrobacterales</taxon>
        <taxon>Rubrobacteraceae</taxon>
        <taxon>environmental samples</taxon>
    </lineage>
</organism>
<dbReference type="InterPro" id="IPR018261">
    <property type="entry name" value="Ribosomal_bL27_CS"/>
</dbReference>
<evidence type="ECO:0000256" key="1">
    <source>
        <dbReference type="ARBA" id="ARBA00010797"/>
    </source>
</evidence>
<dbReference type="NCBIfam" id="TIGR00062">
    <property type="entry name" value="L27"/>
    <property type="match status" value="1"/>
</dbReference>
<dbReference type="PROSITE" id="PS00831">
    <property type="entry name" value="RIBOSOMAL_L27"/>
    <property type="match status" value="1"/>
</dbReference>
<keyword evidence="3 5" id="KW-0687">Ribonucleoprotein</keyword>
<gene>
    <name evidence="5" type="primary">rpmA</name>
    <name evidence="7" type="ORF">AVDCRST_MAG55-2536</name>
</gene>
<dbReference type="GO" id="GO:0006412">
    <property type="term" value="P:translation"/>
    <property type="evidence" value="ECO:0007669"/>
    <property type="project" value="UniProtKB-UniRule"/>
</dbReference>
<dbReference type="FunFam" id="2.40.50.100:FF:000060">
    <property type="entry name" value="Apicoplast ribosomal protein L27"/>
    <property type="match status" value="1"/>
</dbReference>
<dbReference type="Gene3D" id="2.40.50.100">
    <property type="match status" value="1"/>
</dbReference>
<proteinExistence type="inferred from homology"/>
<accession>A0A6J4PYL8</accession>
<dbReference type="PRINTS" id="PR00063">
    <property type="entry name" value="RIBOSOMALL27"/>
</dbReference>
<feature type="region of interest" description="Disordered" evidence="6">
    <location>
        <begin position="1"/>
        <end position="22"/>
    </location>
</feature>
<dbReference type="HAMAP" id="MF_00539">
    <property type="entry name" value="Ribosomal_bL27"/>
    <property type="match status" value="1"/>
</dbReference>
<dbReference type="SUPFAM" id="SSF110324">
    <property type="entry name" value="Ribosomal L27 protein-like"/>
    <property type="match status" value="1"/>
</dbReference>
<dbReference type="PANTHER" id="PTHR15893:SF0">
    <property type="entry name" value="LARGE RIBOSOMAL SUBUNIT PROTEIN BL27M"/>
    <property type="match status" value="1"/>
</dbReference>
<reference evidence="7" key="1">
    <citation type="submission" date="2020-02" db="EMBL/GenBank/DDBJ databases">
        <authorList>
            <person name="Meier V. D."/>
        </authorList>
    </citation>
    <scope>NUCLEOTIDE SEQUENCE</scope>
    <source>
        <strain evidence="7">AVDCRST_MAG55</strain>
    </source>
</reference>
<dbReference type="GO" id="GO:0005840">
    <property type="term" value="C:ribosome"/>
    <property type="evidence" value="ECO:0007669"/>
    <property type="project" value="UniProtKB-KW"/>
</dbReference>
<dbReference type="EMBL" id="CADCUZ010000122">
    <property type="protein sequence ID" value="CAA9429290.1"/>
    <property type="molecule type" value="Genomic_DNA"/>
</dbReference>
<sequence length="91" mass="9468">MAHKKGGGSSRNGRDSAGRRLGVKAYGGQRVTAGSIIVRQRGSKVLAGQNVGKGSDDTLFARVAGTVDFARSRGKSLVRVVEEPVLEEATA</sequence>
<keyword evidence="2 5" id="KW-0689">Ribosomal protein</keyword>
<dbReference type="InterPro" id="IPR001684">
    <property type="entry name" value="Ribosomal_bL27"/>
</dbReference>
<evidence type="ECO:0000256" key="5">
    <source>
        <dbReference type="HAMAP-Rule" id="MF_00539"/>
    </source>
</evidence>
<protein>
    <recommendedName>
        <fullName evidence="4 5">Large ribosomal subunit protein bL27</fullName>
    </recommendedName>
</protein>
<comment type="similarity">
    <text evidence="1 5">Belongs to the bacterial ribosomal protein bL27 family.</text>
</comment>
<evidence type="ECO:0000256" key="3">
    <source>
        <dbReference type="ARBA" id="ARBA00023274"/>
    </source>
</evidence>
<dbReference type="AlphaFoldDB" id="A0A6J4PYL8"/>
<evidence type="ECO:0000313" key="7">
    <source>
        <dbReference type="EMBL" id="CAA9429290.1"/>
    </source>
</evidence>
<dbReference type="GO" id="GO:1990904">
    <property type="term" value="C:ribonucleoprotein complex"/>
    <property type="evidence" value="ECO:0007669"/>
    <property type="project" value="UniProtKB-KW"/>
</dbReference>
<dbReference type="Pfam" id="PF01016">
    <property type="entry name" value="Ribosomal_L27"/>
    <property type="match status" value="1"/>
</dbReference>
<dbReference type="PANTHER" id="PTHR15893">
    <property type="entry name" value="RIBOSOMAL PROTEIN L27"/>
    <property type="match status" value="1"/>
</dbReference>
<name>A0A6J4PYL8_9ACTN</name>
<evidence type="ECO:0000256" key="6">
    <source>
        <dbReference type="SAM" id="MobiDB-lite"/>
    </source>
</evidence>
<evidence type="ECO:0000256" key="2">
    <source>
        <dbReference type="ARBA" id="ARBA00022980"/>
    </source>
</evidence>
<dbReference type="GO" id="GO:0003735">
    <property type="term" value="F:structural constituent of ribosome"/>
    <property type="evidence" value="ECO:0007669"/>
    <property type="project" value="InterPro"/>
</dbReference>
<evidence type="ECO:0000256" key="4">
    <source>
        <dbReference type="ARBA" id="ARBA00035175"/>
    </source>
</evidence>